<dbReference type="CDD" id="cd00590">
    <property type="entry name" value="RRM_SF"/>
    <property type="match status" value="1"/>
</dbReference>
<keyword evidence="3" id="KW-0175">Coiled coil</keyword>
<gene>
    <name evidence="6" type="ORF">SteCoe_22918</name>
</gene>
<evidence type="ECO:0000256" key="3">
    <source>
        <dbReference type="ARBA" id="ARBA00023054"/>
    </source>
</evidence>
<evidence type="ECO:0000256" key="5">
    <source>
        <dbReference type="SAM" id="MobiDB-lite"/>
    </source>
</evidence>
<proteinExistence type="predicted"/>
<keyword evidence="4" id="KW-0539">Nucleus</keyword>
<evidence type="ECO:0000256" key="2">
    <source>
        <dbReference type="ARBA" id="ARBA00022737"/>
    </source>
</evidence>
<evidence type="ECO:0000313" key="6">
    <source>
        <dbReference type="EMBL" id="OMJ77481.1"/>
    </source>
</evidence>
<evidence type="ECO:0000256" key="4">
    <source>
        <dbReference type="ARBA" id="ARBA00023242"/>
    </source>
</evidence>
<name>A0A1R2BL83_9CILI</name>
<dbReference type="SUPFAM" id="SSF54928">
    <property type="entry name" value="RNA-binding domain, RBD"/>
    <property type="match status" value="1"/>
</dbReference>
<sequence length="306" mass="35901">MSIKTLRPYQLLNINNFTYKKQRKSPISGDENTRHSTPERIRKPAFNQKASLPIPKGETPYALAKSAEYRHRDLDLAEYYYYQAITKGDRIESAVKDLASLLHQRGKTKQACEVLEKYRHIFKYDYEKYTNLYNTLKKQIDSTGNCQNKCLKISNLQKNDTQNTILSFFSNSIRIQKITLHQEETDGKIAYFGILKFNSHSSARKTLEGFHHWDTYKIEWVSPAGEVVGDAHYARHKMEEYRKHHPTFDYIIFDRDPHGYVYSLPLDQNNAFCRNFTHNDLKSAEKLLGSNLYTTVFEDEDVFEDL</sequence>
<dbReference type="GO" id="GO:0003676">
    <property type="term" value="F:nucleic acid binding"/>
    <property type="evidence" value="ECO:0007669"/>
    <property type="project" value="InterPro"/>
</dbReference>
<feature type="region of interest" description="Disordered" evidence="5">
    <location>
        <begin position="22"/>
        <end position="43"/>
    </location>
</feature>
<comment type="subcellular location">
    <subcellularLocation>
        <location evidence="1">Nucleus</location>
    </subcellularLocation>
</comment>
<dbReference type="OrthoDB" id="10258631at2759"/>
<accession>A0A1R2BL83</accession>
<dbReference type="Proteomes" id="UP000187209">
    <property type="component" value="Unassembled WGS sequence"/>
</dbReference>
<dbReference type="GO" id="GO:0005634">
    <property type="term" value="C:nucleus"/>
    <property type="evidence" value="ECO:0007669"/>
    <property type="project" value="UniProtKB-SubCell"/>
</dbReference>
<protein>
    <recommendedName>
        <fullName evidence="8">RRM domain-containing protein</fullName>
    </recommendedName>
</protein>
<dbReference type="PANTHER" id="PTHR36326:SF7">
    <property type="entry name" value="PROTEIN POLLENLESS 3-LIKE 2"/>
    <property type="match status" value="1"/>
</dbReference>
<reference evidence="6 7" key="1">
    <citation type="submission" date="2016-11" db="EMBL/GenBank/DDBJ databases">
        <title>The macronuclear genome of Stentor coeruleus: a giant cell with tiny introns.</title>
        <authorList>
            <person name="Slabodnick M."/>
            <person name="Ruby J.G."/>
            <person name="Reiff S.B."/>
            <person name="Swart E.C."/>
            <person name="Gosai S."/>
            <person name="Prabakaran S."/>
            <person name="Witkowska E."/>
            <person name="Larue G.E."/>
            <person name="Fisher S."/>
            <person name="Freeman R.M."/>
            <person name="Gunawardena J."/>
            <person name="Chu W."/>
            <person name="Stover N.A."/>
            <person name="Gregory B.D."/>
            <person name="Nowacki M."/>
            <person name="Derisi J."/>
            <person name="Roy S.W."/>
            <person name="Marshall W.F."/>
            <person name="Sood P."/>
        </authorList>
    </citation>
    <scope>NUCLEOTIDE SEQUENCE [LARGE SCALE GENOMIC DNA]</scope>
    <source>
        <strain evidence="6">WM001</strain>
    </source>
</reference>
<evidence type="ECO:0008006" key="8">
    <source>
        <dbReference type="Google" id="ProtNLM"/>
    </source>
</evidence>
<comment type="caution">
    <text evidence="6">The sequence shown here is derived from an EMBL/GenBank/DDBJ whole genome shotgun (WGS) entry which is preliminary data.</text>
</comment>
<feature type="compositionally biased region" description="Basic and acidic residues" evidence="5">
    <location>
        <begin position="31"/>
        <end position="42"/>
    </location>
</feature>
<dbReference type="AlphaFoldDB" id="A0A1R2BL83"/>
<evidence type="ECO:0000256" key="1">
    <source>
        <dbReference type="ARBA" id="ARBA00004123"/>
    </source>
</evidence>
<organism evidence="6 7">
    <name type="scientific">Stentor coeruleus</name>
    <dbReference type="NCBI Taxonomy" id="5963"/>
    <lineage>
        <taxon>Eukaryota</taxon>
        <taxon>Sar</taxon>
        <taxon>Alveolata</taxon>
        <taxon>Ciliophora</taxon>
        <taxon>Postciliodesmatophora</taxon>
        <taxon>Heterotrichea</taxon>
        <taxon>Heterotrichida</taxon>
        <taxon>Stentoridae</taxon>
        <taxon>Stentor</taxon>
    </lineage>
</organism>
<dbReference type="PANTHER" id="PTHR36326">
    <property type="entry name" value="PROTEIN POLLENLESS 3-LIKE 2"/>
    <property type="match status" value="1"/>
</dbReference>
<dbReference type="InterPro" id="IPR044961">
    <property type="entry name" value="MS5/SDI1"/>
</dbReference>
<keyword evidence="7" id="KW-1185">Reference proteome</keyword>
<dbReference type="InterPro" id="IPR012677">
    <property type="entry name" value="Nucleotide-bd_a/b_plait_sf"/>
</dbReference>
<dbReference type="Gene3D" id="3.30.70.330">
    <property type="match status" value="1"/>
</dbReference>
<keyword evidence="2" id="KW-0677">Repeat</keyword>
<dbReference type="InterPro" id="IPR035979">
    <property type="entry name" value="RBD_domain_sf"/>
</dbReference>
<dbReference type="EMBL" id="MPUH01000573">
    <property type="protein sequence ID" value="OMJ77481.1"/>
    <property type="molecule type" value="Genomic_DNA"/>
</dbReference>
<evidence type="ECO:0000313" key="7">
    <source>
        <dbReference type="Proteomes" id="UP000187209"/>
    </source>
</evidence>